<keyword evidence="7" id="KW-1185">Reference proteome</keyword>
<dbReference type="Pfam" id="PF14223">
    <property type="entry name" value="Retrotran_gag_2"/>
    <property type="match status" value="1"/>
</dbReference>
<comment type="caution">
    <text evidence="6">The sequence shown here is derived from an EMBL/GenBank/DDBJ whole genome shotgun (WGS) entry which is preliminary data.</text>
</comment>
<feature type="region of interest" description="Disordered" evidence="3">
    <location>
        <begin position="636"/>
        <end position="678"/>
    </location>
</feature>
<evidence type="ECO:0000313" key="7">
    <source>
        <dbReference type="Proteomes" id="UP001151760"/>
    </source>
</evidence>
<accession>A0ABQ4ZUW3</accession>
<dbReference type="InterPro" id="IPR012337">
    <property type="entry name" value="RNaseH-like_sf"/>
</dbReference>
<gene>
    <name evidence="6" type="ORF">Tco_0800720</name>
</gene>
<evidence type="ECO:0000313" key="6">
    <source>
        <dbReference type="EMBL" id="GJS93752.1"/>
    </source>
</evidence>
<keyword evidence="1" id="KW-0378">Hydrolase</keyword>
<name>A0ABQ4ZUW3_9ASTR</name>
<dbReference type="InterPro" id="IPR039537">
    <property type="entry name" value="Retrotran_Ty1/copia-like"/>
</dbReference>
<feature type="compositionally biased region" description="Low complexity" evidence="3">
    <location>
        <begin position="49"/>
        <end position="62"/>
    </location>
</feature>
<sequence length="1425" mass="162169">MKLMQFLMGLNDIYQPIRRSGLLSRDALPDVKDAFAIDSREESHKGIASTSSGSVSKTQVSSFMSKPNFSNSGNNGNKRFDNNKRVYTSGNTTNNTGSLYLFDEPSNQNLVNHSDVTAYVSKTLWHSILGHPADQVFGVSQKELHMSKQSHVSPCDICHREKQTRDHFPFSDHKTSTINDLIQLDLWGPYKVPSREGFRYFLIVVDDYSRGVWEVIENGDSWVSVSQTTKENGITVRKMSTPVTVEEKTKKKNDVKARGLLLVALLNEHQLTFSQYPDTKSMFATIETRFGESLDFIFNRLQKIVSRLAILGVIIAQEDLNLKFLSSLPPEWNTHVVVWMNKPEVETMSIDDLYNNFKIVEQKVKKTNGTSSGVQNLAFMTAPSSSSTNDANTASSQVSAASPSVNTASPQVCTASVSDNTVYAFMVKNPNGSNVLHQDLEQIQKDDLEAMDLKSQLSLLSIECYNCHKLGYFARECRAPRSKEGFDWSDMAEEQVQTNMALMAFSDSENEVLFSKEVAILKREVGIKQYEINMLKTEFEKVKQEKDAIDFKIEKFVPPPHPLIYNRHNKLDLSYSGLDGFKEPEFKGYGPENSKKESNVVCENQSDNSKENSNKSLVKEQVSQVKSSFVEGCRSNKSKSVSEVEPKEVRKNNDAPIIEDWVSDDEEQDESKTKPEKKTVIPTAAEIEKPVKKSVRYAEMYRSQSPRGNQRNWNGQKSNQLGSEFVMYNKACFICGSFNHVQKNYTYHQKKKGVSGNNYNRVDNDYYAKISHHRTHKNMTPRGVLLRTGLKPLSTAKLVYTAHPKLTVHYARPKTHFYKSAQSTVQRPFYNNPTLTNRHFNHNVNTVRPRIVNTARSYITPVNTIRPRVVNTARPNRTSVNAARANRFNAGKPQHDDKGFVDSGCSRYMTSNIAYLSNFKQFDGGYVKFGGGAHGGKIFGKGTLKTDNLDFEDVYFVNELKFNLFSVSQMCDKENYVLFTDTKCLVLSPNFKLPDENQILLKIPRKDNMYSFDMKNIVPKESLTCLVAKATLDESMLWHRRLGHINFKNINKLVKDNLVRGLPTKRFENDQTCVACLKGKQHRASCKSKVLNPITKPLFMLHMDLFGPTFVSSLMHKKYCLVVTDDYSRFTWVFFLTTKDETSEILKRFIKEIENLVDKKVKIIRSDNGTEFKNKVMDDFCREKGIKREYSVARTPQQNGVAERRNRTLIEAARTMLADSKLPTTFWAEAVSTACYVQNRVLVVKPHNKTPYELFRGFKPALSFMRPFGCHVTILNTLDSLGKFDGKSDEGFFNTMAEQNVPAQPPTRTDEQIVPRSQWLTIGKSNLLFNAQKIQKNPIFQISVDILSNTNFFQAFTASANVPAIYLQQFWKTMSYNEKTGVYSCQVDEQWFDLSADLLRKALAITPINPFRPLLMTIRSNSPVR</sequence>
<proteinExistence type="predicted"/>
<evidence type="ECO:0000259" key="5">
    <source>
        <dbReference type="PROSITE" id="PS50994"/>
    </source>
</evidence>
<feature type="domain" description="Integrase catalytic" evidence="5">
    <location>
        <begin position="1093"/>
        <end position="1259"/>
    </location>
</feature>
<dbReference type="InterPro" id="IPR036397">
    <property type="entry name" value="RNaseH_sf"/>
</dbReference>
<organism evidence="6 7">
    <name type="scientific">Tanacetum coccineum</name>
    <dbReference type="NCBI Taxonomy" id="301880"/>
    <lineage>
        <taxon>Eukaryota</taxon>
        <taxon>Viridiplantae</taxon>
        <taxon>Streptophyta</taxon>
        <taxon>Embryophyta</taxon>
        <taxon>Tracheophyta</taxon>
        <taxon>Spermatophyta</taxon>
        <taxon>Magnoliopsida</taxon>
        <taxon>eudicotyledons</taxon>
        <taxon>Gunneridae</taxon>
        <taxon>Pentapetalae</taxon>
        <taxon>asterids</taxon>
        <taxon>campanulids</taxon>
        <taxon>Asterales</taxon>
        <taxon>Asteraceae</taxon>
        <taxon>Asteroideae</taxon>
        <taxon>Anthemideae</taxon>
        <taxon>Anthemidinae</taxon>
        <taxon>Tanacetum</taxon>
    </lineage>
</organism>
<dbReference type="EMBL" id="BQNB010011680">
    <property type="protein sequence ID" value="GJS93752.1"/>
    <property type="molecule type" value="Genomic_DNA"/>
</dbReference>
<evidence type="ECO:0000256" key="2">
    <source>
        <dbReference type="PROSITE-ProRule" id="PRU00047"/>
    </source>
</evidence>
<keyword evidence="2" id="KW-0862">Zinc</keyword>
<dbReference type="PROSITE" id="PS50158">
    <property type="entry name" value="ZF_CCHC"/>
    <property type="match status" value="1"/>
</dbReference>
<dbReference type="Pfam" id="PF00665">
    <property type="entry name" value="rve"/>
    <property type="match status" value="1"/>
</dbReference>
<dbReference type="InterPro" id="IPR001878">
    <property type="entry name" value="Znf_CCHC"/>
</dbReference>
<feature type="compositionally biased region" description="Basic and acidic residues" evidence="3">
    <location>
        <begin position="640"/>
        <end position="653"/>
    </location>
</feature>
<feature type="region of interest" description="Disordered" evidence="3">
    <location>
        <begin position="586"/>
        <end position="620"/>
    </location>
</feature>
<dbReference type="SUPFAM" id="SSF53098">
    <property type="entry name" value="Ribonuclease H-like"/>
    <property type="match status" value="2"/>
</dbReference>
<evidence type="ECO:0000259" key="4">
    <source>
        <dbReference type="PROSITE" id="PS50158"/>
    </source>
</evidence>
<feature type="compositionally biased region" description="Polar residues" evidence="3">
    <location>
        <begin position="63"/>
        <end position="77"/>
    </location>
</feature>
<keyword evidence="1" id="KW-0645">Protease</keyword>
<keyword evidence="2" id="KW-0479">Metal-binding</keyword>
<reference evidence="6" key="2">
    <citation type="submission" date="2022-01" db="EMBL/GenBank/DDBJ databases">
        <authorList>
            <person name="Yamashiro T."/>
            <person name="Shiraishi A."/>
            <person name="Satake H."/>
            <person name="Nakayama K."/>
        </authorList>
    </citation>
    <scope>NUCLEOTIDE SEQUENCE</scope>
</reference>
<feature type="region of interest" description="Disordered" evidence="3">
    <location>
        <begin position="42"/>
        <end position="89"/>
    </location>
</feature>
<reference evidence="6" key="1">
    <citation type="journal article" date="2022" name="Int. J. Mol. Sci.">
        <title>Draft Genome of Tanacetum Coccineum: Genomic Comparison of Closely Related Tanacetum-Family Plants.</title>
        <authorList>
            <person name="Yamashiro T."/>
            <person name="Shiraishi A."/>
            <person name="Nakayama K."/>
            <person name="Satake H."/>
        </authorList>
    </citation>
    <scope>NUCLEOTIDE SEQUENCE</scope>
</reference>
<dbReference type="Proteomes" id="UP001151760">
    <property type="component" value="Unassembled WGS sequence"/>
</dbReference>
<dbReference type="InterPro" id="IPR054722">
    <property type="entry name" value="PolX-like_BBD"/>
</dbReference>
<dbReference type="Pfam" id="PF22936">
    <property type="entry name" value="Pol_BBD"/>
    <property type="match status" value="1"/>
</dbReference>
<protein>
    <submittedName>
        <fullName evidence="6">Ribonuclease H-like domain-containing protein</fullName>
    </submittedName>
</protein>
<dbReference type="PROSITE" id="PS50994">
    <property type="entry name" value="INTEGRASE"/>
    <property type="match status" value="1"/>
</dbReference>
<dbReference type="Gene3D" id="3.30.420.10">
    <property type="entry name" value="Ribonuclease H-like superfamily/Ribonuclease H"/>
    <property type="match status" value="1"/>
</dbReference>
<dbReference type="InterPro" id="IPR025724">
    <property type="entry name" value="GAG-pre-integrase_dom"/>
</dbReference>
<dbReference type="Pfam" id="PF13976">
    <property type="entry name" value="gag_pre-integrs"/>
    <property type="match status" value="1"/>
</dbReference>
<dbReference type="SUPFAM" id="SSF57756">
    <property type="entry name" value="Retrovirus zinc finger-like domains"/>
    <property type="match status" value="1"/>
</dbReference>
<evidence type="ECO:0000256" key="1">
    <source>
        <dbReference type="ARBA" id="ARBA00022670"/>
    </source>
</evidence>
<dbReference type="PANTHER" id="PTHR42648:SF32">
    <property type="entry name" value="RIBONUCLEASE H-LIKE DOMAIN, GAG-PRE-INTEGRASE DOMAIN PROTEIN-RELATED"/>
    <property type="match status" value="1"/>
</dbReference>
<dbReference type="InterPro" id="IPR036875">
    <property type="entry name" value="Znf_CCHC_sf"/>
</dbReference>
<dbReference type="PANTHER" id="PTHR42648">
    <property type="entry name" value="TRANSPOSASE, PUTATIVE-RELATED"/>
    <property type="match status" value="1"/>
</dbReference>
<feature type="domain" description="CCHC-type" evidence="4">
    <location>
        <begin position="464"/>
        <end position="478"/>
    </location>
</feature>
<evidence type="ECO:0000256" key="3">
    <source>
        <dbReference type="SAM" id="MobiDB-lite"/>
    </source>
</evidence>
<keyword evidence="2" id="KW-0863">Zinc-finger</keyword>
<dbReference type="InterPro" id="IPR001584">
    <property type="entry name" value="Integrase_cat-core"/>
</dbReference>